<dbReference type="GeneID" id="14872471"/>
<dbReference type="Gene3D" id="3.30.40.10">
    <property type="entry name" value="Zinc/RING finger domain, C3HC4 (zinc finger)"/>
    <property type="match status" value="2"/>
</dbReference>
<evidence type="ECO:0000313" key="11">
    <source>
        <dbReference type="EMBL" id="EGG20197.1"/>
    </source>
</evidence>
<dbReference type="SMART" id="SM00239">
    <property type="entry name" value="C2"/>
    <property type="match status" value="1"/>
</dbReference>
<dbReference type="Gene3D" id="2.60.40.150">
    <property type="entry name" value="C2 domain"/>
    <property type="match status" value="1"/>
</dbReference>
<dbReference type="STRING" id="1054147.F4PW33"/>
<dbReference type="PANTHER" id="PTHR45943:SF3">
    <property type="entry name" value="C2 DOMAIN-CONTAINING PROTEIN"/>
    <property type="match status" value="1"/>
</dbReference>
<dbReference type="InterPro" id="IPR002867">
    <property type="entry name" value="IBR_dom"/>
</dbReference>
<dbReference type="CDD" id="cd20335">
    <property type="entry name" value="BRcat_RBR"/>
    <property type="match status" value="1"/>
</dbReference>
<sequence length="754" mass="86525">MVDLTISVSIIEAKGLKKKESGKYDPYVEVRYNNSNKLSHSTKVVKNTTTPFWDDRFDIKLDNNSQEHSLTFTVWDKEVFFLTDNFIGSIVLDVNKIGVPTSSTLVYDTWLPLVTKDGKDTTKGGGELHLSIKQKKPIDDLPLDNWVIFDQNCNYREVTFHELSKTLDRFSNNNNRNGDNDQIVFQDVGIDQLNVLHQSSSNQINNDNSNNNNNHQMVDENDMLFICIICRKRSNSGQGLYLMDDCLHNCCTNCLTIGFKNQIQHGILNITCPVKNCTQSLSHLVLKEILPKNEYETYLNKTLELVFESNPGYFKCPNASCNIVFERMQPQQPQQQQPMNRKLNLMSPDGKKMKEEAALHRDEFRFRCTKCSTEFCSDCKSTPYHYGFTCQSHRLYLVSKKCRYCKEVIPNSNVSETHTKDVCLEEECQQKSRLACFKQVHPCGHRCMGVAGEERCLPCLKQKCIDKSKADLISTKRNSLSSPPLPIPMASASDFCNICWSETLSAAPCIMLTGCGHVFHYTCVESRLNAPDLQRTAQPRLTFQHLDCPLCNKQMKHPALELLMKPHLQLLDLVKAKATQRLVYEGLQRSKELEIKTSKWYKNPEGFAMDRYQYYPCYKCKSPYFAGMVRCDQGIDTYKLDELLCENCRPTTTGSTCTVHGVEYMEFKCHYCCSKASWVCWSKIRFCDDCHKKQQGGDYLTKKPIEEIPKCPGKEHCPLKIDHPHLEEVPLGCTILFGKLYNTLIEVVEIKIER</sequence>
<dbReference type="InterPro" id="IPR000008">
    <property type="entry name" value="C2_dom"/>
</dbReference>
<keyword evidence="6" id="KW-0862">Zinc</keyword>
<dbReference type="Proteomes" id="UP000007797">
    <property type="component" value="Unassembled WGS sequence"/>
</dbReference>
<organism evidence="11 12">
    <name type="scientific">Cavenderia fasciculata</name>
    <name type="common">Slime mold</name>
    <name type="synonym">Dictyostelium fasciculatum</name>
    <dbReference type="NCBI Taxonomy" id="261658"/>
    <lineage>
        <taxon>Eukaryota</taxon>
        <taxon>Amoebozoa</taxon>
        <taxon>Evosea</taxon>
        <taxon>Eumycetozoa</taxon>
        <taxon>Dictyostelia</taxon>
        <taxon>Acytosteliales</taxon>
        <taxon>Cavenderiaceae</taxon>
        <taxon>Cavenderia</taxon>
    </lineage>
</organism>
<keyword evidence="12" id="KW-1185">Reference proteome</keyword>
<dbReference type="SMART" id="SM00184">
    <property type="entry name" value="RING"/>
    <property type="match status" value="2"/>
</dbReference>
<evidence type="ECO:0000256" key="6">
    <source>
        <dbReference type="ARBA" id="ARBA00022833"/>
    </source>
</evidence>
<dbReference type="SMART" id="SM00647">
    <property type="entry name" value="IBR"/>
    <property type="match status" value="1"/>
</dbReference>
<protein>
    <recommendedName>
        <fullName evidence="13">C2 domain-containing protein</fullName>
    </recommendedName>
</protein>
<dbReference type="AlphaFoldDB" id="F4PW33"/>
<evidence type="ECO:0000259" key="9">
    <source>
        <dbReference type="PROSITE" id="PS50089"/>
    </source>
</evidence>
<keyword evidence="5" id="KW-0833">Ubl conjugation pathway</keyword>
<evidence type="ECO:0000256" key="1">
    <source>
        <dbReference type="ARBA" id="ARBA00022679"/>
    </source>
</evidence>
<accession>F4PW33</accession>
<dbReference type="GO" id="GO:0061630">
    <property type="term" value="F:ubiquitin protein ligase activity"/>
    <property type="evidence" value="ECO:0007669"/>
    <property type="project" value="TreeGrafter"/>
</dbReference>
<dbReference type="OMA" id="DQYATIM"/>
<dbReference type="PROSITE" id="PS50004">
    <property type="entry name" value="C2"/>
    <property type="match status" value="1"/>
</dbReference>
<dbReference type="Pfam" id="PF01485">
    <property type="entry name" value="IBR"/>
    <property type="match status" value="1"/>
</dbReference>
<name>F4PW33_CACFS</name>
<dbReference type="GO" id="GO:0008270">
    <property type="term" value="F:zinc ion binding"/>
    <property type="evidence" value="ECO:0007669"/>
    <property type="project" value="UniProtKB-KW"/>
</dbReference>
<dbReference type="RefSeq" id="XP_004367180.1">
    <property type="nucleotide sequence ID" value="XM_004367123.1"/>
</dbReference>
<keyword evidence="3" id="KW-0677">Repeat</keyword>
<keyword evidence="4 7" id="KW-0863">Zinc-finger</keyword>
<dbReference type="InterPro" id="IPR044066">
    <property type="entry name" value="TRIAD_supradom"/>
</dbReference>
<keyword evidence="1" id="KW-0808">Transferase</keyword>
<dbReference type="SUPFAM" id="SSF57850">
    <property type="entry name" value="RING/U-box"/>
    <property type="match status" value="2"/>
</dbReference>
<evidence type="ECO:0008006" key="13">
    <source>
        <dbReference type="Google" id="ProtNLM"/>
    </source>
</evidence>
<dbReference type="GO" id="GO:0005886">
    <property type="term" value="C:plasma membrane"/>
    <property type="evidence" value="ECO:0007669"/>
    <property type="project" value="TreeGrafter"/>
</dbReference>
<reference evidence="12" key="1">
    <citation type="journal article" date="2011" name="Genome Res.">
        <title>Phylogeny-wide analysis of social amoeba genomes highlights ancient origins for complex intercellular communication.</title>
        <authorList>
            <person name="Heidel A.J."/>
            <person name="Lawal H.M."/>
            <person name="Felder M."/>
            <person name="Schilde C."/>
            <person name="Helps N.R."/>
            <person name="Tunggal B."/>
            <person name="Rivero F."/>
            <person name="John U."/>
            <person name="Schleicher M."/>
            <person name="Eichinger L."/>
            <person name="Platzer M."/>
            <person name="Noegel A.A."/>
            <person name="Schaap P."/>
            <person name="Gloeckner G."/>
        </authorList>
    </citation>
    <scope>NUCLEOTIDE SEQUENCE [LARGE SCALE GENOMIC DNA]</scope>
    <source>
        <strain evidence="12">SH3</strain>
    </source>
</reference>
<dbReference type="PROSITE" id="PS51873">
    <property type="entry name" value="TRIAD"/>
    <property type="match status" value="1"/>
</dbReference>
<evidence type="ECO:0000256" key="4">
    <source>
        <dbReference type="ARBA" id="ARBA00022771"/>
    </source>
</evidence>
<dbReference type="CDD" id="cd00030">
    <property type="entry name" value="C2"/>
    <property type="match status" value="1"/>
</dbReference>
<evidence type="ECO:0000313" key="12">
    <source>
        <dbReference type="Proteomes" id="UP000007797"/>
    </source>
</evidence>
<evidence type="ECO:0000256" key="7">
    <source>
        <dbReference type="PROSITE-ProRule" id="PRU00175"/>
    </source>
</evidence>
<dbReference type="KEGG" id="dfa:DFA_07317"/>
<dbReference type="EMBL" id="GL883013">
    <property type="protein sequence ID" value="EGG20197.1"/>
    <property type="molecule type" value="Genomic_DNA"/>
</dbReference>
<dbReference type="InterPro" id="IPR035892">
    <property type="entry name" value="C2_domain_sf"/>
</dbReference>
<gene>
    <name evidence="11" type="ORF">DFA_07317</name>
</gene>
<evidence type="ECO:0000256" key="3">
    <source>
        <dbReference type="ARBA" id="ARBA00022737"/>
    </source>
</evidence>
<dbReference type="InterPro" id="IPR001841">
    <property type="entry name" value="Znf_RING"/>
</dbReference>
<evidence type="ECO:0000256" key="2">
    <source>
        <dbReference type="ARBA" id="ARBA00022723"/>
    </source>
</evidence>
<feature type="domain" description="C2" evidence="8">
    <location>
        <begin position="1"/>
        <end position="107"/>
    </location>
</feature>
<feature type="domain" description="RING-type" evidence="10">
    <location>
        <begin position="223"/>
        <end position="451"/>
    </location>
</feature>
<dbReference type="InterPro" id="IPR013083">
    <property type="entry name" value="Znf_RING/FYVE/PHD"/>
</dbReference>
<evidence type="ECO:0000259" key="10">
    <source>
        <dbReference type="PROSITE" id="PS51873"/>
    </source>
</evidence>
<feature type="domain" description="RING-type" evidence="9">
    <location>
        <begin position="496"/>
        <end position="552"/>
    </location>
</feature>
<dbReference type="Pfam" id="PF00168">
    <property type="entry name" value="C2"/>
    <property type="match status" value="1"/>
</dbReference>
<evidence type="ECO:0000259" key="8">
    <source>
        <dbReference type="PROSITE" id="PS50004"/>
    </source>
</evidence>
<dbReference type="GO" id="GO:0005634">
    <property type="term" value="C:nucleus"/>
    <property type="evidence" value="ECO:0007669"/>
    <property type="project" value="TreeGrafter"/>
</dbReference>
<keyword evidence="2" id="KW-0479">Metal-binding</keyword>
<dbReference type="SUPFAM" id="SSF49562">
    <property type="entry name" value="C2 domain (Calcium/lipid-binding domain, CaLB)"/>
    <property type="match status" value="1"/>
</dbReference>
<evidence type="ECO:0000256" key="5">
    <source>
        <dbReference type="ARBA" id="ARBA00022786"/>
    </source>
</evidence>
<dbReference type="OrthoDB" id="6050183at2759"/>
<dbReference type="PROSITE" id="PS50089">
    <property type="entry name" value="ZF_RING_2"/>
    <property type="match status" value="1"/>
</dbReference>
<dbReference type="PANTHER" id="PTHR45943">
    <property type="entry name" value="E3 UBIQUITIN-PROTEIN LIGASE MYCBP2"/>
    <property type="match status" value="1"/>
</dbReference>
<proteinExistence type="predicted"/>